<gene>
    <name evidence="12" type="ORF">ACFOKA_00110</name>
</gene>
<evidence type="ECO:0000256" key="8">
    <source>
        <dbReference type="ARBA" id="ARBA00022777"/>
    </source>
</evidence>
<evidence type="ECO:0000256" key="3">
    <source>
        <dbReference type="ARBA" id="ARBA00012438"/>
    </source>
</evidence>
<comment type="caution">
    <text evidence="12">The sequence shown here is derived from an EMBL/GenBank/DDBJ whole genome shotgun (WGS) entry which is preliminary data.</text>
</comment>
<evidence type="ECO:0000256" key="7">
    <source>
        <dbReference type="ARBA" id="ARBA00022741"/>
    </source>
</evidence>
<name>A0ABV7CZQ1_9PROT</name>
<evidence type="ECO:0000256" key="1">
    <source>
        <dbReference type="ARBA" id="ARBA00000085"/>
    </source>
</evidence>
<dbReference type="GO" id="GO:0016301">
    <property type="term" value="F:kinase activity"/>
    <property type="evidence" value="ECO:0007669"/>
    <property type="project" value="UniProtKB-KW"/>
</dbReference>
<dbReference type="PANTHER" id="PTHR44936:SF10">
    <property type="entry name" value="SENSOR PROTEIN RSTB"/>
    <property type="match status" value="1"/>
</dbReference>
<dbReference type="InterPro" id="IPR036097">
    <property type="entry name" value="HisK_dim/P_sf"/>
</dbReference>
<evidence type="ECO:0000256" key="9">
    <source>
        <dbReference type="ARBA" id="ARBA00022840"/>
    </source>
</evidence>
<keyword evidence="13" id="KW-1185">Reference proteome</keyword>
<evidence type="ECO:0000256" key="6">
    <source>
        <dbReference type="ARBA" id="ARBA00022679"/>
    </source>
</evidence>
<keyword evidence="9" id="KW-0067">ATP-binding</keyword>
<keyword evidence="7" id="KW-0547">Nucleotide-binding</keyword>
<feature type="domain" description="Histidine kinase" evidence="11">
    <location>
        <begin position="223"/>
        <end position="431"/>
    </location>
</feature>
<dbReference type="InterPro" id="IPR005467">
    <property type="entry name" value="His_kinase_dom"/>
</dbReference>
<dbReference type="Pfam" id="PF02518">
    <property type="entry name" value="HATPase_c"/>
    <property type="match status" value="1"/>
</dbReference>
<keyword evidence="10" id="KW-0812">Transmembrane</keyword>
<dbReference type="EC" id="2.7.13.3" evidence="3"/>
<dbReference type="SMART" id="SM00388">
    <property type="entry name" value="HisKA"/>
    <property type="match status" value="1"/>
</dbReference>
<comment type="subcellular location">
    <subcellularLocation>
        <location evidence="2">Cell membrane</location>
        <topology evidence="2">Multi-pass membrane protein</topology>
    </subcellularLocation>
</comment>
<sequence>MSKKTALKDDLTLIDPALSHSGGARLGTLVMIRWMAVCGQLMALATVHFFLGFDVRPELTLPVVMASAIMNLWFSLRADTNTRLTDTQSAAHLTFDLLHLAVLLFLTGGLTNPFAVLMLAPPSVSASILGQRSTKFLIAASIGLVTGLAFTPFPLPWHGPPPLVEPLIMIGIWISLCFTLIFLALYMARLGREGRDRARALAATRAALEQEQRLSELGTLAAAAAHELGTPLGTILLVSKELLDNWEGDPTTATDLELIVEQTSRCRSILAELSQKRSAGDKNHFAYMAIEALLREAAAPHEARGAALVFDTRGEGEIILRRAPELIHAFRNIIENAVGFAHASVTIDTYWNEQELTISIMDDGPGFDPQIIKRVGEPYVTTRQPTPGKDGGLGLGLFIAKTLLERMGASVVFDSMPLGGACVTIIWQRRNLDEQNTDTEPE</sequence>
<protein>
    <recommendedName>
        <fullName evidence="3">histidine kinase</fullName>
        <ecNumber evidence="3">2.7.13.3</ecNumber>
    </recommendedName>
</protein>
<dbReference type="PANTHER" id="PTHR44936">
    <property type="entry name" value="SENSOR PROTEIN CREC"/>
    <property type="match status" value="1"/>
</dbReference>
<dbReference type="InterPro" id="IPR047770">
    <property type="entry name" value="RegB"/>
</dbReference>
<evidence type="ECO:0000256" key="5">
    <source>
        <dbReference type="ARBA" id="ARBA00022553"/>
    </source>
</evidence>
<keyword evidence="10" id="KW-0472">Membrane</keyword>
<dbReference type="EMBL" id="JBHRSL010000001">
    <property type="protein sequence ID" value="MFC3050297.1"/>
    <property type="molecule type" value="Genomic_DNA"/>
</dbReference>
<dbReference type="InterPro" id="IPR003661">
    <property type="entry name" value="HisK_dim/P_dom"/>
</dbReference>
<dbReference type="PRINTS" id="PR00344">
    <property type="entry name" value="BCTRLSENSOR"/>
</dbReference>
<proteinExistence type="predicted"/>
<evidence type="ECO:0000313" key="13">
    <source>
        <dbReference type="Proteomes" id="UP001595444"/>
    </source>
</evidence>
<dbReference type="RefSeq" id="WP_194214697.1">
    <property type="nucleotide sequence ID" value="NZ_CP061205.1"/>
</dbReference>
<dbReference type="SUPFAM" id="SSF55874">
    <property type="entry name" value="ATPase domain of HSP90 chaperone/DNA topoisomerase II/histidine kinase"/>
    <property type="match status" value="1"/>
</dbReference>
<dbReference type="CDD" id="cd00075">
    <property type="entry name" value="HATPase"/>
    <property type="match status" value="1"/>
</dbReference>
<dbReference type="InterPro" id="IPR050980">
    <property type="entry name" value="2C_sensor_his_kinase"/>
</dbReference>
<dbReference type="InterPro" id="IPR004358">
    <property type="entry name" value="Sig_transdc_His_kin-like_C"/>
</dbReference>
<dbReference type="InterPro" id="IPR036890">
    <property type="entry name" value="HATPase_C_sf"/>
</dbReference>
<keyword evidence="5" id="KW-0597">Phosphoprotein</keyword>
<feature type="transmembrane region" description="Helical" evidence="10">
    <location>
        <begin position="136"/>
        <end position="155"/>
    </location>
</feature>
<evidence type="ECO:0000259" key="11">
    <source>
        <dbReference type="PROSITE" id="PS50109"/>
    </source>
</evidence>
<comment type="catalytic activity">
    <reaction evidence="1">
        <text>ATP + protein L-histidine = ADP + protein N-phospho-L-histidine.</text>
        <dbReference type="EC" id="2.7.13.3"/>
    </reaction>
</comment>
<accession>A0ABV7CZQ1</accession>
<evidence type="ECO:0000313" key="12">
    <source>
        <dbReference type="EMBL" id="MFC3050297.1"/>
    </source>
</evidence>
<dbReference type="Gene3D" id="1.10.287.130">
    <property type="match status" value="1"/>
</dbReference>
<feature type="transmembrane region" description="Helical" evidence="10">
    <location>
        <begin position="167"/>
        <end position="188"/>
    </location>
</feature>
<reference evidence="13" key="1">
    <citation type="journal article" date="2019" name="Int. J. Syst. Evol. Microbiol.">
        <title>The Global Catalogue of Microorganisms (GCM) 10K type strain sequencing project: providing services to taxonomists for standard genome sequencing and annotation.</title>
        <authorList>
            <consortium name="The Broad Institute Genomics Platform"/>
            <consortium name="The Broad Institute Genome Sequencing Center for Infectious Disease"/>
            <person name="Wu L."/>
            <person name="Ma J."/>
        </authorList>
    </citation>
    <scope>NUCLEOTIDE SEQUENCE [LARGE SCALE GENOMIC DNA]</scope>
    <source>
        <strain evidence="13">KCTC 62164</strain>
    </source>
</reference>
<dbReference type="Gene3D" id="3.30.565.10">
    <property type="entry name" value="Histidine kinase-like ATPase, C-terminal domain"/>
    <property type="match status" value="1"/>
</dbReference>
<dbReference type="Proteomes" id="UP001595444">
    <property type="component" value="Unassembled WGS sequence"/>
</dbReference>
<keyword evidence="10" id="KW-1133">Transmembrane helix</keyword>
<dbReference type="SUPFAM" id="SSF47384">
    <property type="entry name" value="Homodimeric domain of signal transducing histidine kinase"/>
    <property type="match status" value="1"/>
</dbReference>
<feature type="transmembrane region" description="Helical" evidence="10">
    <location>
        <begin position="59"/>
        <end position="78"/>
    </location>
</feature>
<feature type="transmembrane region" description="Helical" evidence="10">
    <location>
        <begin position="98"/>
        <end position="124"/>
    </location>
</feature>
<keyword evidence="6" id="KW-0808">Transferase</keyword>
<dbReference type="Pfam" id="PF00512">
    <property type="entry name" value="HisKA"/>
    <property type="match status" value="1"/>
</dbReference>
<dbReference type="PROSITE" id="PS50109">
    <property type="entry name" value="HIS_KIN"/>
    <property type="match status" value="1"/>
</dbReference>
<feature type="transmembrane region" description="Helical" evidence="10">
    <location>
        <begin position="31"/>
        <end position="52"/>
    </location>
</feature>
<dbReference type="Pfam" id="PF25323">
    <property type="entry name" value="6TM_PilS"/>
    <property type="match status" value="1"/>
</dbReference>
<dbReference type="InterPro" id="IPR003594">
    <property type="entry name" value="HATPase_dom"/>
</dbReference>
<evidence type="ECO:0000256" key="2">
    <source>
        <dbReference type="ARBA" id="ARBA00004651"/>
    </source>
</evidence>
<organism evidence="12 13">
    <name type="scientific">Kordiimonas pumila</name>
    <dbReference type="NCBI Taxonomy" id="2161677"/>
    <lineage>
        <taxon>Bacteria</taxon>
        <taxon>Pseudomonadati</taxon>
        <taxon>Pseudomonadota</taxon>
        <taxon>Alphaproteobacteria</taxon>
        <taxon>Kordiimonadales</taxon>
        <taxon>Kordiimonadaceae</taxon>
        <taxon>Kordiimonas</taxon>
    </lineage>
</organism>
<evidence type="ECO:0000256" key="10">
    <source>
        <dbReference type="SAM" id="Phobius"/>
    </source>
</evidence>
<dbReference type="CDD" id="cd00082">
    <property type="entry name" value="HisKA"/>
    <property type="match status" value="1"/>
</dbReference>
<dbReference type="NCBIfam" id="NF033792">
    <property type="entry name" value="ActS_PrrB_HisK"/>
    <property type="match status" value="1"/>
</dbReference>
<keyword evidence="8 12" id="KW-0418">Kinase</keyword>
<keyword evidence="4" id="KW-1003">Cell membrane</keyword>
<dbReference type="SMART" id="SM00387">
    <property type="entry name" value="HATPase_c"/>
    <property type="match status" value="1"/>
</dbReference>
<evidence type="ECO:0000256" key="4">
    <source>
        <dbReference type="ARBA" id="ARBA00022475"/>
    </source>
</evidence>